<proteinExistence type="predicted"/>
<comment type="caution">
    <text evidence="2">The sequence shown here is derived from an EMBL/GenBank/DDBJ whole genome shotgun (WGS) entry which is preliminary data.</text>
</comment>
<keyword evidence="3" id="KW-1185">Reference proteome</keyword>
<feature type="region of interest" description="Disordered" evidence="1">
    <location>
        <begin position="1"/>
        <end position="20"/>
    </location>
</feature>
<gene>
    <name evidence="2" type="ORF">CCACVL1_19816</name>
</gene>
<protein>
    <submittedName>
        <fullName evidence="2">Uncharacterized protein</fullName>
    </submittedName>
</protein>
<dbReference type="EMBL" id="AWWV01012149">
    <property type="protein sequence ID" value="OMO68815.1"/>
    <property type="molecule type" value="Genomic_DNA"/>
</dbReference>
<dbReference type="AlphaFoldDB" id="A0A1R3HEU8"/>
<organism evidence="2 3">
    <name type="scientific">Corchorus capsularis</name>
    <name type="common">Jute</name>
    <dbReference type="NCBI Taxonomy" id="210143"/>
    <lineage>
        <taxon>Eukaryota</taxon>
        <taxon>Viridiplantae</taxon>
        <taxon>Streptophyta</taxon>
        <taxon>Embryophyta</taxon>
        <taxon>Tracheophyta</taxon>
        <taxon>Spermatophyta</taxon>
        <taxon>Magnoliopsida</taxon>
        <taxon>eudicotyledons</taxon>
        <taxon>Gunneridae</taxon>
        <taxon>Pentapetalae</taxon>
        <taxon>rosids</taxon>
        <taxon>malvids</taxon>
        <taxon>Malvales</taxon>
        <taxon>Malvaceae</taxon>
        <taxon>Grewioideae</taxon>
        <taxon>Apeibeae</taxon>
        <taxon>Corchorus</taxon>
    </lineage>
</organism>
<reference evidence="2 3" key="1">
    <citation type="submission" date="2013-09" db="EMBL/GenBank/DDBJ databases">
        <title>Corchorus capsularis genome sequencing.</title>
        <authorList>
            <person name="Alam M."/>
            <person name="Haque M.S."/>
            <person name="Islam M.S."/>
            <person name="Emdad E.M."/>
            <person name="Islam M.M."/>
            <person name="Ahmed B."/>
            <person name="Halim A."/>
            <person name="Hossen Q.M.M."/>
            <person name="Hossain M.Z."/>
            <person name="Ahmed R."/>
            <person name="Khan M.M."/>
            <person name="Islam R."/>
            <person name="Rashid M.M."/>
            <person name="Khan S.A."/>
            <person name="Rahman M.S."/>
            <person name="Alam M."/>
        </authorList>
    </citation>
    <scope>NUCLEOTIDE SEQUENCE [LARGE SCALE GENOMIC DNA]</scope>
    <source>
        <strain evidence="3">cv. CVL-1</strain>
        <tissue evidence="2">Whole seedling</tissue>
    </source>
</reference>
<accession>A0A1R3HEU8</accession>
<dbReference type="Proteomes" id="UP000188268">
    <property type="component" value="Unassembled WGS sequence"/>
</dbReference>
<dbReference type="Gramene" id="OMO68815">
    <property type="protein sequence ID" value="OMO68815"/>
    <property type="gene ID" value="CCACVL1_19816"/>
</dbReference>
<evidence type="ECO:0000313" key="2">
    <source>
        <dbReference type="EMBL" id="OMO68815.1"/>
    </source>
</evidence>
<name>A0A1R3HEU8_COCAP</name>
<evidence type="ECO:0000256" key="1">
    <source>
        <dbReference type="SAM" id="MobiDB-lite"/>
    </source>
</evidence>
<sequence length="37" mass="4099">MEIPEAAPPANKGRDEPPLYFGDVSRLQVCNIVSQKQ</sequence>
<evidence type="ECO:0000313" key="3">
    <source>
        <dbReference type="Proteomes" id="UP000188268"/>
    </source>
</evidence>